<evidence type="ECO:0000313" key="2">
    <source>
        <dbReference type="EMBL" id="OGY59205.1"/>
    </source>
</evidence>
<dbReference type="EMBL" id="MHIY01000030">
    <property type="protein sequence ID" value="OGY59205.1"/>
    <property type="molecule type" value="Genomic_DNA"/>
</dbReference>
<feature type="compositionally biased region" description="Low complexity" evidence="1">
    <location>
        <begin position="185"/>
        <end position="194"/>
    </location>
</feature>
<feature type="region of interest" description="Disordered" evidence="1">
    <location>
        <begin position="146"/>
        <end position="205"/>
    </location>
</feature>
<sequence>MGKYDMPEQKQTGEGRQDEAVKLIKKIDVAAEQAKGQTTLDQFAKDGYAKTENKQELSDRLKSINDNAGAGKEDLDAFFQREEMKFDLEQLFEKNDEAAWDNSGALLKEYLGFEPDEQVTLQQLYERVEDIALGKKEPNAAFVNTEPALEWEEVPDAPAENPQASAEREKGSNAPARPATAETHSPAASSPRPAHSGERHAPAAPHQEAVMKPIDAAVAYAKSFGAGGEIDQWVSEVASLESTIRKDAAKKFIKLIKKQIVDLKKQGNKEGAKELNKRLGEFQTRIDAKVDGRRTVSLWRRINPFNPRNWFGIKRMRDAKKLETGTKPRSSSMKDVLREAISNDKFLRTSIAKDAKTFLDVFAGRIPDRAKSLGIANFAIKPKEELYDEINNLTAAKHSLPKSAPEPKQ</sequence>
<name>A0A1G1Z3K4_9BACT</name>
<dbReference type="AlphaFoldDB" id="A0A1G1Z3K4"/>
<comment type="caution">
    <text evidence="2">The sequence shown here is derived from an EMBL/GenBank/DDBJ whole genome shotgun (WGS) entry which is preliminary data.</text>
</comment>
<protein>
    <submittedName>
        <fullName evidence="2">Uncharacterized protein</fullName>
    </submittedName>
</protein>
<gene>
    <name evidence="2" type="ORF">A3B23_04075</name>
</gene>
<proteinExistence type="predicted"/>
<evidence type="ECO:0000313" key="3">
    <source>
        <dbReference type="Proteomes" id="UP000178744"/>
    </source>
</evidence>
<organism evidence="2 3">
    <name type="scientific">Candidatus Colwellbacteria bacterium RIFCSPLOWO2_01_FULL_48_10</name>
    <dbReference type="NCBI Taxonomy" id="1797690"/>
    <lineage>
        <taxon>Bacteria</taxon>
        <taxon>Candidatus Colwelliibacteriota</taxon>
    </lineage>
</organism>
<reference evidence="2 3" key="1">
    <citation type="journal article" date="2016" name="Nat. Commun.">
        <title>Thousands of microbial genomes shed light on interconnected biogeochemical processes in an aquifer system.</title>
        <authorList>
            <person name="Anantharaman K."/>
            <person name="Brown C.T."/>
            <person name="Hug L.A."/>
            <person name="Sharon I."/>
            <person name="Castelle C.J."/>
            <person name="Probst A.J."/>
            <person name="Thomas B.C."/>
            <person name="Singh A."/>
            <person name="Wilkins M.J."/>
            <person name="Karaoz U."/>
            <person name="Brodie E.L."/>
            <person name="Williams K.H."/>
            <person name="Hubbard S.S."/>
            <person name="Banfield J.F."/>
        </authorList>
    </citation>
    <scope>NUCLEOTIDE SEQUENCE [LARGE SCALE GENOMIC DNA]</scope>
</reference>
<evidence type="ECO:0000256" key="1">
    <source>
        <dbReference type="SAM" id="MobiDB-lite"/>
    </source>
</evidence>
<accession>A0A1G1Z3K4</accession>
<dbReference type="Proteomes" id="UP000178744">
    <property type="component" value="Unassembled WGS sequence"/>
</dbReference>